<feature type="signal peptide" evidence="1">
    <location>
        <begin position="1"/>
        <end position="20"/>
    </location>
</feature>
<organism evidence="2 3">
    <name type="scientific">Neolewinella antarctica</name>
    <dbReference type="NCBI Taxonomy" id="442734"/>
    <lineage>
        <taxon>Bacteria</taxon>
        <taxon>Pseudomonadati</taxon>
        <taxon>Bacteroidota</taxon>
        <taxon>Saprospiria</taxon>
        <taxon>Saprospirales</taxon>
        <taxon>Lewinellaceae</taxon>
        <taxon>Neolewinella</taxon>
    </lineage>
</organism>
<name>A0ABX0X9P4_9BACT</name>
<feature type="chain" id="PRO_5046050012" description="Outer membrane protein beta-barrel domain-containing protein" evidence="1">
    <location>
        <begin position="21"/>
        <end position="206"/>
    </location>
</feature>
<accession>A0ABX0X9P4</accession>
<sequence>MMRKHIIILFLLATLGQLDAQSKYELSGNVEYGISRIEGRHISNKFTWGNTALVGLYYQTSEKTNSFVLGFGYRYFSTVNSFNDLSIGRSSVRLELGFKRTILAKKLFGTVSVYGDRLVATSANSDDARISSDLEAFSKNYEAGSVVRLYWNIASFVKVAEKRSVLLSIGYEFGFSNLYDRYFNYLSATALPIRSRSIRAGISVGL</sequence>
<keyword evidence="1" id="KW-0732">Signal</keyword>
<proteinExistence type="predicted"/>
<protein>
    <recommendedName>
        <fullName evidence="4">Outer membrane protein beta-barrel domain-containing protein</fullName>
    </recommendedName>
</protein>
<dbReference type="EMBL" id="JAATJH010000002">
    <property type="protein sequence ID" value="NJC25912.1"/>
    <property type="molecule type" value="Genomic_DNA"/>
</dbReference>
<dbReference type="Proteomes" id="UP000770785">
    <property type="component" value="Unassembled WGS sequence"/>
</dbReference>
<evidence type="ECO:0000256" key="1">
    <source>
        <dbReference type="SAM" id="SignalP"/>
    </source>
</evidence>
<evidence type="ECO:0000313" key="3">
    <source>
        <dbReference type="Proteomes" id="UP000770785"/>
    </source>
</evidence>
<gene>
    <name evidence="2" type="ORF">GGR27_001411</name>
</gene>
<reference evidence="2 3" key="1">
    <citation type="submission" date="2020-03" db="EMBL/GenBank/DDBJ databases">
        <title>Genomic Encyclopedia of Type Strains, Phase IV (KMG-IV): sequencing the most valuable type-strain genomes for metagenomic binning, comparative biology and taxonomic classification.</title>
        <authorList>
            <person name="Goeker M."/>
        </authorList>
    </citation>
    <scope>NUCLEOTIDE SEQUENCE [LARGE SCALE GENOMIC DNA]</scope>
    <source>
        <strain evidence="2 3">DSM 105096</strain>
    </source>
</reference>
<keyword evidence="3" id="KW-1185">Reference proteome</keyword>
<evidence type="ECO:0008006" key="4">
    <source>
        <dbReference type="Google" id="ProtNLM"/>
    </source>
</evidence>
<evidence type="ECO:0000313" key="2">
    <source>
        <dbReference type="EMBL" id="NJC25912.1"/>
    </source>
</evidence>
<dbReference type="RefSeq" id="WP_168036681.1">
    <property type="nucleotide sequence ID" value="NZ_JAATJH010000002.1"/>
</dbReference>
<comment type="caution">
    <text evidence="2">The sequence shown here is derived from an EMBL/GenBank/DDBJ whole genome shotgun (WGS) entry which is preliminary data.</text>
</comment>